<sequence length="336" mass="37499">MAEKTKQKVALVLSSGGPRGFSYIGAIEELLSRGYEITSIAGTSIGSLIGGIYAAGKLPEVKEWLFSLGAWKVFSLMDFSISRNHLVNGDKVIAALKEIVPDVNIEDLNIPYKAVATDFYTGEEVVFDKGNLFQAIRASISIPSLFRPVKYGYRTLIDGGIANVMPMDRVARTEGDIMVAINVNDIDVDKVRQILIDDANNEAEKEARDKASSQKTKEVLDSVRHNDSMSLKEKLVLARNEGYRMLQHMFEQDPKQDELFNEERNYFNVLGRTFSLMNHVNTRLALKMITPDILVNMPFDDFGAIVDYAKAEEISAVGQEKMKEALDAYEAGKRKV</sequence>
<dbReference type="GO" id="GO:0016787">
    <property type="term" value="F:hydrolase activity"/>
    <property type="evidence" value="ECO:0007669"/>
    <property type="project" value="UniProtKB-UniRule"/>
</dbReference>
<reference evidence="6" key="2">
    <citation type="journal article" date="2021" name="PeerJ">
        <title>Extensive microbial diversity within the chicken gut microbiome revealed by metagenomics and culture.</title>
        <authorList>
            <person name="Gilroy R."/>
            <person name="Ravi A."/>
            <person name="Getino M."/>
            <person name="Pursley I."/>
            <person name="Horton D.L."/>
            <person name="Alikhan N.F."/>
            <person name="Baker D."/>
            <person name="Gharbi K."/>
            <person name="Hall N."/>
            <person name="Watson M."/>
            <person name="Adriaenssens E.M."/>
            <person name="Foster-Nyarko E."/>
            <person name="Jarju S."/>
            <person name="Secka A."/>
            <person name="Antonio M."/>
            <person name="Oren A."/>
            <person name="Chaudhuri R.R."/>
            <person name="La Ragione R."/>
            <person name="Hildebrand F."/>
            <person name="Pallen M.J."/>
        </authorList>
    </citation>
    <scope>NUCLEOTIDE SEQUENCE</scope>
    <source>
        <strain evidence="6">B2-16538</strain>
    </source>
</reference>
<evidence type="ECO:0000313" key="6">
    <source>
        <dbReference type="EMBL" id="MBO8486400.1"/>
    </source>
</evidence>
<keyword evidence="1 4" id="KW-0378">Hydrolase</keyword>
<evidence type="ECO:0000256" key="3">
    <source>
        <dbReference type="ARBA" id="ARBA00023098"/>
    </source>
</evidence>
<dbReference type="Pfam" id="PF01734">
    <property type="entry name" value="Patatin"/>
    <property type="match status" value="1"/>
</dbReference>
<dbReference type="Proteomes" id="UP000823750">
    <property type="component" value="Unassembled WGS sequence"/>
</dbReference>
<dbReference type="AlphaFoldDB" id="A0A9D9J607"/>
<evidence type="ECO:0000313" key="7">
    <source>
        <dbReference type="Proteomes" id="UP000823750"/>
    </source>
</evidence>
<feature type="domain" description="PNPLA" evidence="5">
    <location>
        <begin position="11"/>
        <end position="171"/>
    </location>
</feature>
<keyword evidence="3 4" id="KW-0443">Lipid metabolism</keyword>
<accession>A0A9D9J607</accession>
<feature type="active site" description="Proton acceptor" evidence="4">
    <location>
        <position position="158"/>
    </location>
</feature>
<dbReference type="InterPro" id="IPR016035">
    <property type="entry name" value="Acyl_Trfase/lysoPLipase"/>
</dbReference>
<gene>
    <name evidence="6" type="ORF">IAB78_08265</name>
</gene>
<evidence type="ECO:0000256" key="1">
    <source>
        <dbReference type="ARBA" id="ARBA00022801"/>
    </source>
</evidence>
<feature type="short sequence motif" description="GXSXG" evidence="4">
    <location>
        <begin position="42"/>
        <end position="46"/>
    </location>
</feature>
<dbReference type="InterPro" id="IPR002641">
    <property type="entry name" value="PNPLA_dom"/>
</dbReference>
<evidence type="ECO:0000256" key="4">
    <source>
        <dbReference type="PROSITE-ProRule" id="PRU01161"/>
    </source>
</evidence>
<dbReference type="InterPro" id="IPR050301">
    <property type="entry name" value="NTE"/>
</dbReference>
<reference evidence="6" key="1">
    <citation type="submission" date="2020-10" db="EMBL/GenBank/DDBJ databases">
        <authorList>
            <person name="Gilroy R."/>
        </authorList>
    </citation>
    <scope>NUCLEOTIDE SEQUENCE</scope>
    <source>
        <strain evidence="6">B2-16538</strain>
    </source>
</reference>
<evidence type="ECO:0000259" key="5">
    <source>
        <dbReference type="PROSITE" id="PS51635"/>
    </source>
</evidence>
<dbReference type="PANTHER" id="PTHR14226:SF76">
    <property type="entry name" value="NTE FAMILY PROTEIN RSSA"/>
    <property type="match status" value="1"/>
</dbReference>
<feature type="short sequence motif" description="DGA/G" evidence="4">
    <location>
        <begin position="158"/>
        <end position="160"/>
    </location>
</feature>
<comment type="caution">
    <text evidence="6">The sequence shown here is derived from an EMBL/GenBank/DDBJ whole genome shotgun (WGS) entry which is preliminary data.</text>
</comment>
<feature type="active site" description="Nucleophile" evidence="4">
    <location>
        <position position="44"/>
    </location>
</feature>
<organism evidence="6 7">
    <name type="scientific">Candidatus Cryptobacteroides excrementavium</name>
    <dbReference type="NCBI Taxonomy" id="2840759"/>
    <lineage>
        <taxon>Bacteria</taxon>
        <taxon>Pseudomonadati</taxon>
        <taxon>Bacteroidota</taxon>
        <taxon>Bacteroidia</taxon>
        <taxon>Bacteroidales</taxon>
        <taxon>Candidatus Cryptobacteroides</taxon>
    </lineage>
</organism>
<dbReference type="PROSITE" id="PS51635">
    <property type="entry name" value="PNPLA"/>
    <property type="match status" value="1"/>
</dbReference>
<name>A0A9D9J607_9BACT</name>
<dbReference type="Gene3D" id="3.40.1090.10">
    <property type="entry name" value="Cytosolic phospholipase A2 catalytic domain"/>
    <property type="match status" value="2"/>
</dbReference>
<dbReference type="EMBL" id="JADILX010000125">
    <property type="protein sequence ID" value="MBO8486400.1"/>
    <property type="molecule type" value="Genomic_DNA"/>
</dbReference>
<dbReference type="PANTHER" id="PTHR14226">
    <property type="entry name" value="NEUROPATHY TARGET ESTERASE/SWISS CHEESE D.MELANOGASTER"/>
    <property type="match status" value="1"/>
</dbReference>
<evidence type="ECO:0000256" key="2">
    <source>
        <dbReference type="ARBA" id="ARBA00022963"/>
    </source>
</evidence>
<protein>
    <submittedName>
        <fullName evidence="6">Patatin-like phospholipase family protein</fullName>
    </submittedName>
</protein>
<comment type="caution">
    <text evidence="4">Lacks conserved residue(s) required for the propagation of feature annotation.</text>
</comment>
<dbReference type="GO" id="GO:0016042">
    <property type="term" value="P:lipid catabolic process"/>
    <property type="evidence" value="ECO:0007669"/>
    <property type="project" value="UniProtKB-UniRule"/>
</dbReference>
<keyword evidence="2 4" id="KW-0442">Lipid degradation</keyword>
<proteinExistence type="predicted"/>
<dbReference type="SUPFAM" id="SSF52151">
    <property type="entry name" value="FabD/lysophospholipase-like"/>
    <property type="match status" value="1"/>
</dbReference>